<evidence type="ECO:0000256" key="1">
    <source>
        <dbReference type="SAM" id="MobiDB-lite"/>
    </source>
</evidence>
<evidence type="ECO:0000313" key="2">
    <source>
        <dbReference type="EMBL" id="KAG5184058.1"/>
    </source>
</evidence>
<feature type="compositionally biased region" description="Acidic residues" evidence="1">
    <location>
        <begin position="1"/>
        <end position="17"/>
    </location>
</feature>
<dbReference type="EMBL" id="JAFCMP010000179">
    <property type="protein sequence ID" value="KAG5184058.1"/>
    <property type="molecule type" value="Genomic_DNA"/>
</dbReference>
<sequence>MQQEDCIDLTQSDDEDAGGAAPMDAALNAGEEEEEVQPVGDYFFDPDAGHGVSARDLDHSIGPAWECYTSNHRDVTCLGFDPETLWRLALYSREKVAPARQVLAGKMPSESWYKLPHYEDGTREAEDYHALISAFKRKVSDRLEFKELSYRYHGLNGKPVPSDKRKRELLAVYNQRKKVFDRAMLRYYDNLSQGGYKLGGYSASDAADIKKVTEDLKGVFVHACSDRGLMWRTEARLFYNLKGLYFDAHDVRVTLKRQSASPADYADKRERLERFLQQFIDAHHSIFSLHTTFENDIAELKESIRAGLLQEDEPAPALTDEQEKGLREVLAEVFAGKRR</sequence>
<dbReference type="Proteomes" id="UP000664859">
    <property type="component" value="Unassembled WGS sequence"/>
</dbReference>
<feature type="region of interest" description="Disordered" evidence="1">
    <location>
        <begin position="1"/>
        <end position="32"/>
    </location>
</feature>
<reference evidence="2" key="1">
    <citation type="submission" date="2021-02" db="EMBL/GenBank/DDBJ databases">
        <title>First Annotated Genome of the Yellow-green Alga Tribonema minus.</title>
        <authorList>
            <person name="Mahan K.M."/>
        </authorList>
    </citation>
    <scope>NUCLEOTIDE SEQUENCE</scope>
    <source>
        <strain evidence="2">UTEX B ZZ1240</strain>
    </source>
</reference>
<accession>A0A836CG69</accession>
<evidence type="ECO:0000313" key="3">
    <source>
        <dbReference type="Proteomes" id="UP000664859"/>
    </source>
</evidence>
<keyword evidence="3" id="KW-1185">Reference proteome</keyword>
<name>A0A836CG69_9STRA</name>
<dbReference type="AlphaFoldDB" id="A0A836CG69"/>
<gene>
    <name evidence="2" type="ORF">JKP88DRAFT_277304</name>
</gene>
<organism evidence="2 3">
    <name type="scientific">Tribonema minus</name>
    <dbReference type="NCBI Taxonomy" id="303371"/>
    <lineage>
        <taxon>Eukaryota</taxon>
        <taxon>Sar</taxon>
        <taxon>Stramenopiles</taxon>
        <taxon>Ochrophyta</taxon>
        <taxon>PX clade</taxon>
        <taxon>Xanthophyceae</taxon>
        <taxon>Tribonematales</taxon>
        <taxon>Tribonemataceae</taxon>
        <taxon>Tribonema</taxon>
    </lineage>
</organism>
<comment type="caution">
    <text evidence="2">The sequence shown here is derived from an EMBL/GenBank/DDBJ whole genome shotgun (WGS) entry which is preliminary data.</text>
</comment>
<proteinExistence type="predicted"/>
<protein>
    <submittedName>
        <fullName evidence="2">Uncharacterized protein</fullName>
    </submittedName>
</protein>